<comment type="catalytic activity">
    <reaction evidence="2">
        <text>uridine in 5S rRNA = pseudouridine in 5S rRNA</text>
        <dbReference type="Rhea" id="RHEA:47036"/>
        <dbReference type="Rhea" id="RHEA-COMP:11730"/>
        <dbReference type="Rhea" id="RHEA-COMP:11731"/>
        <dbReference type="ChEBI" id="CHEBI:65314"/>
        <dbReference type="ChEBI" id="CHEBI:65315"/>
    </reaction>
</comment>
<feature type="domain" description="Pseudouridine synthase RsuA/RluA-like" evidence="8">
    <location>
        <begin position="23"/>
        <end position="117"/>
    </location>
</feature>
<dbReference type="RefSeq" id="XP_004992965.1">
    <property type="nucleotide sequence ID" value="XM_004992908.1"/>
</dbReference>
<dbReference type="InterPro" id="IPR050188">
    <property type="entry name" value="RluA_PseudoU_synthase"/>
</dbReference>
<dbReference type="OrthoDB" id="428658at2759"/>
<evidence type="ECO:0000256" key="1">
    <source>
        <dbReference type="ARBA" id="ARBA00001166"/>
    </source>
</evidence>
<reference evidence="9" key="1">
    <citation type="submission" date="2009-08" db="EMBL/GenBank/DDBJ databases">
        <title>Annotation of Salpingoeca rosetta.</title>
        <authorList>
            <consortium name="The Broad Institute Genome Sequencing Platform"/>
            <person name="Russ C."/>
            <person name="Cuomo C."/>
            <person name="Burger G."/>
            <person name="Gray M.W."/>
            <person name="Holland P.W.H."/>
            <person name="King N."/>
            <person name="Lang F.B.F."/>
            <person name="Roger A.J."/>
            <person name="Ruiz-Trillo I."/>
            <person name="Young S.K."/>
            <person name="Zeng Q."/>
            <person name="Gargeya S."/>
            <person name="Alvarado L."/>
            <person name="Berlin A."/>
            <person name="Chapman S.B."/>
            <person name="Chen Z."/>
            <person name="Freedman E."/>
            <person name="Gellesch M."/>
            <person name="Goldberg J."/>
            <person name="Griggs A."/>
            <person name="Gujja S."/>
            <person name="Heilman E."/>
            <person name="Heiman D."/>
            <person name="Howarth C."/>
            <person name="Mehta T."/>
            <person name="Neiman D."/>
            <person name="Pearson M."/>
            <person name="Roberts A."/>
            <person name="Saif S."/>
            <person name="Shea T."/>
            <person name="Shenoy N."/>
            <person name="Sisk P."/>
            <person name="Stolte C."/>
            <person name="Sykes S."/>
            <person name="White J."/>
            <person name="Yandava C."/>
            <person name="Haas B."/>
            <person name="Nusbaum C."/>
            <person name="Birren B."/>
        </authorList>
    </citation>
    <scope>NUCLEOTIDE SEQUENCE [LARGE SCALE GENOMIC DNA]</scope>
    <source>
        <strain evidence="9">ATCC 50818</strain>
    </source>
</reference>
<evidence type="ECO:0000256" key="5">
    <source>
        <dbReference type="ARBA" id="ARBA00036943"/>
    </source>
</evidence>
<evidence type="ECO:0000256" key="6">
    <source>
        <dbReference type="ARBA" id="ARBA00039953"/>
    </source>
</evidence>
<dbReference type="InterPro" id="IPR006224">
    <property type="entry name" value="PsdUridine_synth_RluA-like_CS"/>
</dbReference>
<dbReference type="PANTHER" id="PTHR21600">
    <property type="entry name" value="MITOCHONDRIAL RNA PSEUDOURIDINE SYNTHASE"/>
    <property type="match status" value="1"/>
</dbReference>
<evidence type="ECO:0000256" key="3">
    <source>
        <dbReference type="ARBA" id="ARBA00010876"/>
    </source>
</evidence>
<comment type="catalytic activity">
    <reaction evidence="5">
        <text>a uridine in tRNA = a pseudouridine in tRNA</text>
        <dbReference type="Rhea" id="RHEA:54572"/>
        <dbReference type="Rhea" id="RHEA-COMP:13339"/>
        <dbReference type="Rhea" id="RHEA-COMP:13934"/>
        <dbReference type="ChEBI" id="CHEBI:65314"/>
        <dbReference type="ChEBI" id="CHEBI:65315"/>
    </reaction>
</comment>
<evidence type="ECO:0000256" key="7">
    <source>
        <dbReference type="ARBA" id="ARBA00041563"/>
    </source>
</evidence>
<proteinExistence type="inferred from homology"/>
<dbReference type="GO" id="GO:0001522">
    <property type="term" value="P:pseudouridine synthesis"/>
    <property type="evidence" value="ECO:0007669"/>
    <property type="project" value="InterPro"/>
</dbReference>
<dbReference type="GO" id="GO:0009982">
    <property type="term" value="F:pseudouridine synthase activity"/>
    <property type="evidence" value="ECO:0007669"/>
    <property type="project" value="InterPro"/>
</dbReference>
<comment type="similarity">
    <text evidence="3">Belongs to the pseudouridine synthase RluA family.</text>
</comment>
<dbReference type="Gene3D" id="3.30.2350.10">
    <property type="entry name" value="Pseudouridine synthase"/>
    <property type="match status" value="1"/>
</dbReference>
<name>F2UDL3_SALR5</name>
<dbReference type="Pfam" id="PF00849">
    <property type="entry name" value="PseudoU_synth_2"/>
    <property type="match status" value="1"/>
</dbReference>
<evidence type="ECO:0000256" key="4">
    <source>
        <dbReference type="ARBA" id="ARBA00023235"/>
    </source>
</evidence>
<dbReference type="OMA" id="KHNDEPR"/>
<dbReference type="EMBL" id="GL832969">
    <property type="protein sequence ID" value="EGD74708.1"/>
    <property type="molecule type" value="Genomic_DNA"/>
</dbReference>
<evidence type="ECO:0000313" key="10">
    <source>
        <dbReference type="Proteomes" id="UP000007799"/>
    </source>
</evidence>
<evidence type="ECO:0000259" key="8">
    <source>
        <dbReference type="Pfam" id="PF00849"/>
    </source>
</evidence>
<dbReference type="Proteomes" id="UP000007799">
    <property type="component" value="Unassembled WGS sequence"/>
</dbReference>
<dbReference type="InterPro" id="IPR006145">
    <property type="entry name" value="PsdUridine_synth_RsuA/RluA"/>
</dbReference>
<protein>
    <recommendedName>
        <fullName evidence="6">Pseudouridylate synthase RPUSD4, mitochondrial</fullName>
    </recommendedName>
    <alternativeName>
        <fullName evidence="7">RNA pseudouridylate synthase domain-containing protein 4</fullName>
    </alternativeName>
</protein>
<sequence>MMSATSVISRRGLLRAVLYQDHNVIALNKWRSLSVQDELQSDNTLLNNLHLLQLKHNDEPRLLHRLDQNTTGVLLIGRKPQATAAISTLFQHRLIQKTYLAVVVATPTMDTNNPFRNASGTWSSPHPDEDPVRGAEKTASRIRRQLKRAGLGHPPYQHGILQHLHAHELLIPSYFTDGTPLHIVAPLPSHMSLTLGTLFNAADGSVAGIDANGESGRFENAEHT</sequence>
<organism evidence="10">
    <name type="scientific">Salpingoeca rosetta (strain ATCC 50818 / BSB-021)</name>
    <dbReference type="NCBI Taxonomy" id="946362"/>
    <lineage>
        <taxon>Eukaryota</taxon>
        <taxon>Choanoflagellata</taxon>
        <taxon>Craspedida</taxon>
        <taxon>Salpingoecidae</taxon>
        <taxon>Salpingoeca</taxon>
    </lineage>
</organism>
<dbReference type="InterPro" id="IPR020103">
    <property type="entry name" value="PsdUridine_synth_cat_dom_sf"/>
</dbReference>
<accession>F2UDL3</accession>
<keyword evidence="4" id="KW-0413">Isomerase</keyword>
<dbReference type="InParanoid" id="F2UDL3"/>
<dbReference type="KEGG" id="sre:PTSG_06069"/>
<comment type="catalytic activity">
    <reaction evidence="1">
        <text>a uridine in mRNA = a pseudouridine in mRNA</text>
        <dbReference type="Rhea" id="RHEA:56644"/>
        <dbReference type="Rhea" id="RHEA-COMP:14658"/>
        <dbReference type="Rhea" id="RHEA-COMP:14659"/>
        <dbReference type="ChEBI" id="CHEBI:65314"/>
        <dbReference type="ChEBI" id="CHEBI:65315"/>
    </reaction>
</comment>
<evidence type="ECO:0000313" key="9">
    <source>
        <dbReference type="EMBL" id="EGD74708.1"/>
    </source>
</evidence>
<dbReference type="STRING" id="946362.F2UDL3"/>
<keyword evidence="10" id="KW-1185">Reference proteome</keyword>
<evidence type="ECO:0000256" key="2">
    <source>
        <dbReference type="ARBA" id="ARBA00001896"/>
    </source>
</evidence>
<dbReference type="SUPFAM" id="SSF55120">
    <property type="entry name" value="Pseudouridine synthase"/>
    <property type="match status" value="1"/>
</dbReference>
<dbReference type="PANTHER" id="PTHR21600:SF83">
    <property type="entry name" value="PSEUDOURIDYLATE SYNTHASE RPUSD4, MITOCHONDRIAL"/>
    <property type="match status" value="1"/>
</dbReference>
<gene>
    <name evidence="9" type="ORF">PTSG_06069</name>
</gene>
<dbReference type="PROSITE" id="PS01129">
    <property type="entry name" value="PSI_RLU"/>
    <property type="match status" value="1"/>
</dbReference>
<dbReference type="AlphaFoldDB" id="F2UDL3"/>
<dbReference type="GO" id="GO:0003723">
    <property type="term" value="F:RNA binding"/>
    <property type="evidence" value="ECO:0007669"/>
    <property type="project" value="InterPro"/>
</dbReference>
<dbReference type="GeneID" id="16073538"/>